<name>A0A455SAS5_9CHLR</name>
<dbReference type="Pfam" id="PF00356">
    <property type="entry name" value="LacI"/>
    <property type="match status" value="1"/>
</dbReference>
<accession>A0A455SAS5</accession>
<reference evidence="5" key="1">
    <citation type="submission" date="2018-12" db="EMBL/GenBank/DDBJ databases">
        <title>Novel natural products biosynthetic potential of the class Ktedonobacteria.</title>
        <authorList>
            <person name="Zheng Y."/>
            <person name="Saitou A."/>
            <person name="Wang C.M."/>
            <person name="Toyoda A."/>
            <person name="Minakuchi Y."/>
            <person name="Sekiguchi Y."/>
            <person name="Ueda K."/>
            <person name="Takano H."/>
            <person name="Sakai Y."/>
            <person name="Yokota A."/>
            <person name="Yabe S."/>
        </authorList>
    </citation>
    <scope>NUCLEOTIDE SEQUENCE</scope>
    <source>
        <strain evidence="5">COM3</strain>
    </source>
</reference>
<evidence type="ECO:0000259" key="4">
    <source>
        <dbReference type="PROSITE" id="PS50932"/>
    </source>
</evidence>
<dbReference type="GO" id="GO:0003700">
    <property type="term" value="F:DNA-binding transcription factor activity"/>
    <property type="evidence" value="ECO:0007669"/>
    <property type="project" value="TreeGrafter"/>
</dbReference>
<evidence type="ECO:0000256" key="2">
    <source>
        <dbReference type="ARBA" id="ARBA00023125"/>
    </source>
</evidence>
<dbReference type="PROSITE" id="PS50932">
    <property type="entry name" value="HTH_LACI_2"/>
    <property type="match status" value="1"/>
</dbReference>
<keyword evidence="3" id="KW-0804">Transcription</keyword>
<dbReference type="PANTHER" id="PTHR30146">
    <property type="entry name" value="LACI-RELATED TRANSCRIPTIONAL REPRESSOR"/>
    <property type="match status" value="1"/>
</dbReference>
<dbReference type="SUPFAM" id="SSF53822">
    <property type="entry name" value="Periplasmic binding protein-like I"/>
    <property type="match status" value="1"/>
</dbReference>
<keyword evidence="2" id="KW-0238">DNA-binding</keyword>
<proteinExistence type="predicted"/>
<dbReference type="EMBL" id="AP019376">
    <property type="protein sequence ID" value="BBH85553.1"/>
    <property type="molecule type" value="Genomic_DNA"/>
</dbReference>
<dbReference type="InterPro" id="IPR010982">
    <property type="entry name" value="Lambda_DNA-bd_dom_sf"/>
</dbReference>
<evidence type="ECO:0000256" key="1">
    <source>
        <dbReference type="ARBA" id="ARBA00023015"/>
    </source>
</evidence>
<protein>
    <submittedName>
        <fullName evidence="5">LacI family transcriptional regulator</fullName>
    </submittedName>
</protein>
<evidence type="ECO:0000256" key="3">
    <source>
        <dbReference type="ARBA" id="ARBA00023163"/>
    </source>
</evidence>
<dbReference type="GO" id="GO:0000976">
    <property type="term" value="F:transcription cis-regulatory region binding"/>
    <property type="evidence" value="ECO:0007669"/>
    <property type="project" value="TreeGrafter"/>
</dbReference>
<dbReference type="InterPro" id="IPR028082">
    <property type="entry name" value="Peripla_BP_I"/>
</dbReference>
<dbReference type="Gene3D" id="3.40.50.2300">
    <property type="match status" value="2"/>
</dbReference>
<dbReference type="InterPro" id="IPR000843">
    <property type="entry name" value="HTH_LacI"/>
</dbReference>
<gene>
    <name evidence="5" type="ORF">KTC_03040</name>
</gene>
<dbReference type="AlphaFoldDB" id="A0A455SAS5"/>
<dbReference type="Gene3D" id="1.10.260.40">
    <property type="entry name" value="lambda repressor-like DNA-binding domains"/>
    <property type="match status" value="1"/>
</dbReference>
<dbReference type="CDD" id="cd01392">
    <property type="entry name" value="HTH_LacI"/>
    <property type="match status" value="1"/>
</dbReference>
<dbReference type="SUPFAM" id="SSF47413">
    <property type="entry name" value="lambda repressor-like DNA-binding domains"/>
    <property type="match status" value="1"/>
</dbReference>
<dbReference type="CDD" id="cd06267">
    <property type="entry name" value="PBP1_LacI_sugar_binding-like"/>
    <property type="match status" value="1"/>
</dbReference>
<dbReference type="InterPro" id="IPR046335">
    <property type="entry name" value="LacI/GalR-like_sensor"/>
</dbReference>
<sequence>MEKKQQTPVKKPLTSADVARKAGVSRATVSYVLNNVQNNHVSEETRAKVLRVAQELGYQLHSSAQALRKGYSNEICIMHDLQTSVNDAEIQFYMQQNIQRMGYVPVHYYMGGLSEERRKELLLQICARRPAALFVMPGCITEDGIEQARRMGIQHIVLLTAEEIGKDTFRLPTVSLPTREMGYLAGRHLLELGHRRLAIVKPFQERHIPAFEHRLEGMKRAIAESGKEGISLEVFSLHMEMQEAHDLIDKRFQQEDRPTGIYTFNDEYALPLLAALLDRGFRIPQDVALVGTDDVFFSRFVRPALTTIRFNNAAIGEHATEIAAKLIQGEPIPETLTQPLTVELIRRSST</sequence>
<dbReference type="Pfam" id="PF13377">
    <property type="entry name" value="Peripla_BP_3"/>
    <property type="match status" value="1"/>
</dbReference>
<organism evidence="5">
    <name type="scientific">Thermosporothrix sp. COM3</name>
    <dbReference type="NCBI Taxonomy" id="2490863"/>
    <lineage>
        <taxon>Bacteria</taxon>
        <taxon>Bacillati</taxon>
        <taxon>Chloroflexota</taxon>
        <taxon>Ktedonobacteria</taxon>
        <taxon>Ktedonobacterales</taxon>
        <taxon>Thermosporotrichaceae</taxon>
        <taxon>Thermosporothrix</taxon>
    </lineage>
</organism>
<dbReference type="SMART" id="SM00354">
    <property type="entry name" value="HTH_LACI"/>
    <property type="match status" value="1"/>
</dbReference>
<dbReference type="PANTHER" id="PTHR30146:SF153">
    <property type="entry name" value="LACTOSE OPERON REPRESSOR"/>
    <property type="match status" value="1"/>
</dbReference>
<evidence type="ECO:0000313" key="5">
    <source>
        <dbReference type="EMBL" id="BBH85553.1"/>
    </source>
</evidence>
<keyword evidence="1" id="KW-0805">Transcription regulation</keyword>
<feature type="domain" description="HTH lacI-type" evidence="4">
    <location>
        <begin position="13"/>
        <end position="69"/>
    </location>
</feature>